<dbReference type="InParanoid" id="A0A0L0HPZ6"/>
<sequence length="677" mass="74386">MTKVAPDSVVPPPDVSTPALSEEGAALDKVAQKRAAQHLENQQAAVDFIETTIGRKLGNDSLHESLRNGVVLCELMNKLKPGSISIISTRDAPFLQMENINRFLTASKNLGLKGHELFQTVDLFEGKDMQQVIITILTIARVIAGSPLKSRPPDELNPYRNEVIVSEDAPPQKPVPVHTKSISVSHFGNTRPVTPSGMKKADSDRNLRAPRTRTESPHRSSRPGSRASSVRGSKTPAERITLGPYQLGSSIGKGQFGTVYQALNMETGQVAAIKRIPLADRKEQGVQELMQEVELLKSLTHPNIVKYLGFVLQEGYLNIILEFMECGSLQSVMKKYNLLIPEKLAAVYVENILEGLQYLHEKGVVHCDLKCANILTTKDSTVKLSDFGVSKQLNGVGEDEQAVAGTPYWMAPEIIELKGASTASDIWSLGCTIIEMITGKPPYLDLKNPMTALFRIVEDDSPPLPDDISDDLRDFFDKCFQRDVDKRWTASALLKHDWIRLKYQDPDTAEESAMLLEVGTRMIQENAMTPSIPQSMDTIPEPTPSFDLETPETSRTPTIREDSFCSSQQPSTSAASMSSTPKDSPLPPPNSTPPSLPDLGTKPDSSSDTSALPVVMRPCRSAPEVHNPADTHVSITESCKDDVHRDEKMKGKKSTKKAKRKSLPGSSKDKDKDCLVM</sequence>
<dbReference type="PROSITE" id="PS50011">
    <property type="entry name" value="PROTEIN_KINASE_DOM"/>
    <property type="match status" value="1"/>
</dbReference>
<evidence type="ECO:0000256" key="3">
    <source>
        <dbReference type="ARBA" id="ARBA00022741"/>
    </source>
</evidence>
<dbReference type="PRINTS" id="PR00888">
    <property type="entry name" value="SM22CALPONIN"/>
</dbReference>
<evidence type="ECO:0000313" key="11">
    <source>
        <dbReference type="Proteomes" id="UP000053201"/>
    </source>
</evidence>
<dbReference type="InterPro" id="IPR003096">
    <property type="entry name" value="SM22_calponin"/>
</dbReference>
<dbReference type="PANTHER" id="PTHR11584">
    <property type="entry name" value="SERINE/THREONINE PROTEIN KINASE"/>
    <property type="match status" value="1"/>
</dbReference>
<proteinExistence type="predicted"/>
<dbReference type="Pfam" id="PF00069">
    <property type="entry name" value="Pkinase"/>
    <property type="match status" value="1"/>
</dbReference>
<feature type="compositionally biased region" description="Pro residues" evidence="7">
    <location>
        <begin position="584"/>
        <end position="596"/>
    </location>
</feature>
<dbReference type="GeneID" id="27685592"/>
<dbReference type="GO" id="GO:0005524">
    <property type="term" value="F:ATP binding"/>
    <property type="evidence" value="ECO:0007669"/>
    <property type="project" value="UniProtKB-UniRule"/>
</dbReference>
<feature type="compositionally biased region" description="Basic residues" evidence="7">
    <location>
        <begin position="650"/>
        <end position="662"/>
    </location>
</feature>
<dbReference type="InterPro" id="IPR008271">
    <property type="entry name" value="Ser/Thr_kinase_AS"/>
</dbReference>
<dbReference type="InterPro" id="IPR000719">
    <property type="entry name" value="Prot_kinase_dom"/>
</dbReference>
<keyword evidence="4 10" id="KW-0418">Kinase</keyword>
<keyword evidence="3 6" id="KW-0547">Nucleotide-binding</keyword>
<dbReference type="GO" id="GO:0004674">
    <property type="term" value="F:protein serine/threonine kinase activity"/>
    <property type="evidence" value="ECO:0007669"/>
    <property type="project" value="UniProtKB-KW"/>
</dbReference>
<evidence type="ECO:0000259" key="8">
    <source>
        <dbReference type="PROSITE" id="PS50011"/>
    </source>
</evidence>
<dbReference type="InterPro" id="IPR011009">
    <property type="entry name" value="Kinase-like_dom_sf"/>
</dbReference>
<keyword evidence="5 6" id="KW-0067">ATP-binding</keyword>
<evidence type="ECO:0000256" key="5">
    <source>
        <dbReference type="ARBA" id="ARBA00022840"/>
    </source>
</evidence>
<dbReference type="PROSITE" id="PS00107">
    <property type="entry name" value="PROTEIN_KINASE_ATP"/>
    <property type="match status" value="1"/>
</dbReference>
<accession>A0A0L0HPZ6</accession>
<organism evidence="10 11">
    <name type="scientific">Spizellomyces punctatus (strain DAOM BR117)</name>
    <dbReference type="NCBI Taxonomy" id="645134"/>
    <lineage>
        <taxon>Eukaryota</taxon>
        <taxon>Fungi</taxon>
        <taxon>Fungi incertae sedis</taxon>
        <taxon>Chytridiomycota</taxon>
        <taxon>Chytridiomycota incertae sedis</taxon>
        <taxon>Chytridiomycetes</taxon>
        <taxon>Spizellomycetales</taxon>
        <taxon>Spizellomycetaceae</taxon>
        <taxon>Spizellomyces</taxon>
    </lineage>
</organism>
<dbReference type="PROSITE" id="PS50021">
    <property type="entry name" value="CH"/>
    <property type="match status" value="1"/>
</dbReference>
<feature type="compositionally biased region" description="Basic and acidic residues" evidence="7">
    <location>
        <begin position="638"/>
        <end position="649"/>
    </location>
</feature>
<dbReference type="SMART" id="SM00033">
    <property type="entry name" value="CH"/>
    <property type="match status" value="1"/>
</dbReference>
<dbReference type="SUPFAM" id="SSF47576">
    <property type="entry name" value="Calponin-homology domain, CH-domain"/>
    <property type="match status" value="1"/>
</dbReference>
<dbReference type="Pfam" id="PF00307">
    <property type="entry name" value="CH"/>
    <property type="match status" value="1"/>
</dbReference>
<evidence type="ECO:0000256" key="1">
    <source>
        <dbReference type="ARBA" id="ARBA00022527"/>
    </source>
</evidence>
<feature type="binding site" evidence="6">
    <location>
        <position position="274"/>
    </location>
    <ligand>
        <name>ATP</name>
        <dbReference type="ChEBI" id="CHEBI:30616"/>
    </ligand>
</feature>
<keyword evidence="1" id="KW-0723">Serine/threonine-protein kinase</keyword>
<dbReference type="EMBL" id="KQ257452">
    <property type="protein sequence ID" value="KND02884.1"/>
    <property type="molecule type" value="Genomic_DNA"/>
</dbReference>
<evidence type="ECO:0000259" key="9">
    <source>
        <dbReference type="PROSITE" id="PS50021"/>
    </source>
</evidence>
<dbReference type="VEuPathDB" id="FungiDB:SPPG_01965"/>
<dbReference type="AlphaFoldDB" id="A0A0L0HPZ6"/>
<dbReference type="Gene3D" id="1.10.510.10">
    <property type="entry name" value="Transferase(Phosphotransferase) domain 1"/>
    <property type="match status" value="1"/>
</dbReference>
<dbReference type="PANTHER" id="PTHR11584:SF369">
    <property type="entry name" value="MITOGEN-ACTIVATED PROTEIN KINASE KINASE KINASE 19-RELATED"/>
    <property type="match status" value="1"/>
</dbReference>
<reference evidence="10 11" key="1">
    <citation type="submission" date="2009-08" db="EMBL/GenBank/DDBJ databases">
        <title>The Genome Sequence of Spizellomyces punctatus strain DAOM BR117.</title>
        <authorList>
            <consortium name="The Broad Institute Genome Sequencing Platform"/>
            <person name="Russ C."/>
            <person name="Cuomo C."/>
            <person name="Shea T."/>
            <person name="Young S.K."/>
            <person name="Zeng Q."/>
            <person name="Koehrsen M."/>
            <person name="Haas B."/>
            <person name="Borodovsky M."/>
            <person name="Guigo R."/>
            <person name="Alvarado L."/>
            <person name="Berlin A."/>
            <person name="Bochicchio J."/>
            <person name="Borenstein D."/>
            <person name="Chapman S."/>
            <person name="Chen Z."/>
            <person name="Engels R."/>
            <person name="Freedman E."/>
            <person name="Gellesch M."/>
            <person name="Goldberg J."/>
            <person name="Griggs A."/>
            <person name="Gujja S."/>
            <person name="Heiman D."/>
            <person name="Hepburn T."/>
            <person name="Howarth C."/>
            <person name="Jen D."/>
            <person name="Larson L."/>
            <person name="Lewis B."/>
            <person name="Mehta T."/>
            <person name="Park D."/>
            <person name="Pearson M."/>
            <person name="Roberts A."/>
            <person name="Saif S."/>
            <person name="Shenoy N."/>
            <person name="Sisk P."/>
            <person name="Stolte C."/>
            <person name="Sykes S."/>
            <person name="Thomson T."/>
            <person name="Walk T."/>
            <person name="White J."/>
            <person name="Yandava C."/>
            <person name="Burger G."/>
            <person name="Gray M.W."/>
            <person name="Holland P.W.H."/>
            <person name="King N."/>
            <person name="Lang F.B.F."/>
            <person name="Roger A.J."/>
            <person name="Ruiz-Trillo I."/>
            <person name="Lander E."/>
            <person name="Nusbaum C."/>
        </authorList>
    </citation>
    <scope>NUCLEOTIDE SEQUENCE [LARGE SCALE GENOMIC DNA]</scope>
    <source>
        <strain evidence="10 11">DAOM BR117</strain>
    </source>
</reference>
<feature type="compositionally biased region" description="Polar residues" evidence="7">
    <location>
        <begin position="180"/>
        <end position="193"/>
    </location>
</feature>
<dbReference type="InterPro" id="IPR017441">
    <property type="entry name" value="Protein_kinase_ATP_BS"/>
</dbReference>
<feature type="domain" description="Protein kinase" evidence="8">
    <location>
        <begin position="245"/>
        <end position="499"/>
    </location>
</feature>
<dbReference type="Proteomes" id="UP000053201">
    <property type="component" value="Unassembled WGS sequence"/>
</dbReference>
<gene>
    <name evidence="10" type="ORF">SPPG_01965</name>
</gene>
<dbReference type="SMART" id="SM00220">
    <property type="entry name" value="S_TKc"/>
    <property type="match status" value="1"/>
</dbReference>
<dbReference type="STRING" id="645134.A0A0L0HPZ6"/>
<dbReference type="OrthoDB" id="8693905at2759"/>
<feature type="compositionally biased region" description="Low complexity" evidence="7">
    <location>
        <begin position="566"/>
        <end position="583"/>
    </location>
</feature>
<evidence type="ECO:0000256" key="7">
    <source>
        <dbReference type="SAM" id="MobiDB-lite"/>
    </source>
</evidence>
<evidence type="ECO:0000313" key="10">
    <source>
        <dbReference type="EMBL" id="KND02884.1"/>
    </source>
</evidence>
<evidence type="ECO:0000256" key="6">
    <source>
        <dbReference type="PROSITE-ProRule" id="PRU10141"/>
    </source>
</evidence>
<protein>
    <submittedName>
        <fullName evidence="10">STE/STE11/CDC15 protein kinase</fullName>
    </submittedName>
</protein>
<dbReference type="Gene3D" id="1.10.418.10">
    <property type="entry name" value="Calponin-like domain"/>
    <property type="match status" value="1"/>
</dbReference>
<dbReference type="OMA" id="SHSRHYN"/>
<dbReference type="eggNOG" id="KOG0198">
    <property type="taxonomic scope" value="Eukaryota"/>
</dbReference>
<evidence type="ECO:0000256" key="4">
    <source>
        <dbReference type="ARBA" id="ARBA00022777"/>
    </source>
</evidence>
<dbReference type="SUPFAM" id="SSF56112">
    <property type="entry name" value="Protein kinase-like (PK-like)"/>
    <property type="match status" value="1"/>
</dbReference>
<feature type="domain" description="Calponin-homology (CH)" evidence="9">
    <location>
        <begin position="39"/>
        <end position="144"/>
    </location>
</feature>
<dbReference type="CDD" id="cd06627">
    <property type="entry name" value="STKc_Cdc7_like"/>
    <property type="match status" value="1"/>
</dbReference>
<feature type="compositionally biased region" description="Basic and acidic residues" evidence="7">
    <location>
        <begin position="199"/>
        <end position="218"/>
    </location>
</feature>
<dbReference type="InterPro" id="IPR001715">
    <property type="entry name" value="CH_dom"/>
</dbReference>
<feature type="region of interest" description="Disordered" evidence="7">
    <location>
        <begin position="529"/>
        <end position="677"/>
    </location>
</feature>
<evidence type="ECO:0000256" key="2">
    <source>
        <dbReference type="ARBA" id="ARBA00022679"/>
    </source>
</evidence>
<dbReference type="RefSeq" id="XP_016610923.1">
    <property type="nucleotide sequence ID" value="XM_016750271.1"/>
</dbReference>
<dbReference type="PROSITE" id="PS00108">
    <property type="entry name" value="PROTEIN_KINASE_ST"/>
    <property type="match status" value="1"/>
</dbReference>
<name>A0A0L0HPZ6_SPIPD</name>
<keyword evidence="2" id="KW-0808">Transferase</keyword>
<feature type="compositionally biased region" description="Polar residues" evidence="7">
    <location>
        <begin position="222"/>
        <end position="232"/>
    </location>
</feature>
<feature type="compositionally biased region" description="Basic and acidic residues" evidence="7">
    <location>
        <begin position="667"/>
        <end position="677"/>
    </location>
</feature>
<dbReference type="InterPro" id="IPR036872">
    <property type="entry name" value="CH_dom_sf"/>
</dbReference>
<feature type="region of interest" description="Disordered" evidence="7">
    <location>
        <begin position="167"/>
        <end position="239"/>
    </location>
</feature>
<keyword evidence="11" id="KW-1185">Reference proteome</keyword>